<dbReference type="AlphaFoldDB" id="A0ABD6DQ23"/>
<feature type="transmembrane region" description="Helical" evidence="1">
    <location>
        <begin position="7"/>
        <end position="27"/>
    </location>
</feature>
<evidence type="ECO:0000313" key="2">
    <source>
        <dbReference type="EMBL" id="MFD1646936.1"/>
    </source>
</evidence>
<dbReference type="RefSeq" id="WP_256400992.1">
    <property type="nucleotide sequence ID" value="NZ_JANHJR010000003.1"/>
</dbReference>
<evidence type="ECO:0000313" key="3">
    <source>
        <dbReference type="Proteomes" id="UP001597034"/>
    </source>
</evidence>
<organism evidence="2 3">
    <name type="scientific">Haloarchaeobius litoreus</name>
    <dbReference type="NCBI Taxonomy" id="755306"/>
    <lineage>
        <taxon>Archaea</taxon>
        <taxon>Methanobacteriati</taxon>
        <taxon>Methanobacteriota</taxon>
        <taxon>Stenosarchaea group</taxon>
        <taxon>Halobacteria</taxon>
        <taxon>Halobacteriales</taxon>
        <taxon>Halorubellaceae</taxon>
        <taxon>Haloarchaeobius</taxon>
    </lineage>
</organism>
<gene>
    <name evidence="2" type="ORF">ACFSBL_14695</name>
</gene>
<proteinExistence type="predicted"/>
<feature type="transmembrane region" description="Helical" evidence="1">
    <location>
        <begin position="72"/>
        <end position="94"/>
    </location>
</feature>
<keyword evidence="3" id="KW-1185">Reference proteome</keyword>
<evidence type="ECO:0000256" key="1">
    <source>
        <dbReference type="SAM" id="Phobius"/>
    </source>
</evidence>
<protein>
    <submittedName>
        <fullName evidence="2">Uncharacterized protein</fullName>
    </submittedName>
</protein>
<feature type="transmembrane region" description="Helical" evidence="1">
    <location>
        <begin position="33"/>
        <end position="51"/>
    </location>
</feature>
<dbReference type="EMBL" id="JBHUDO010000003">
    <property type="protein sequence ID" value="MFD1646936.1"/>
    <property type="molecule type" value="Genomic_DNA"/>
</dbReference>
<name>A0ABD6DQ23_9EURY</name>
<comment type="caution">
    <text evidence="2">The sequence shown here is derived from an EMBL/GenBank/DDBJ whole genome shotgun (WGS) entry which is preliminary data.</text>
</comment>
<reference evidence="2 3" key="1">
    <citation type="journal article" date="2019" name="Int. J. Syst. Evol. Microbiol.">
        <title>The Global Catalogue of Microorganisms (GCM) 10K type strain sequencing project: providing services to taxonomists for standard genome sequencing and annotation.</title>
        <authorList>
            <consortium name="The Broad Institute Genomics Platform"/>
            <consortium name="The Broad Institute Genome Sequencing Center for Infectious Disease"/>
            <person name="Wu L."/>
            <person name="Ma J."/>
        </authorList>
    </citation>
    <scope>NUCLEOTIDE SEQUENCE [LARGE SCALE GENOMIC DNA]</scope>
    <source>
        <strain evidence="2 3">CGMCC 1.10390</strain>
    </source>
</reference>
<accession>A0ABD6DQ23</accession>
<sequence>MEPRRCYVVGLGLCLVGGLATVASLVLAGAFGIGVLALVATGTFVLALSNVPDREPFDIEPTLAHRVATWGGAVFALALGVLMLGVGVVSVVTFG</sequence>
<keyword evidence="1" id="KW-1133">Transmembrane helix</keyword>
<keyword evidence="1" id="KW-0472">Membrane</keyword>
<keyword evidence="1" id="KW-0812">Transmembrane</keyword>
<dbReference type="Proteomes" id="UP001597034">
    <property type="component" value="Unassembled WGS sequence"/>
</dbReference>